<dbReference type="EMBL" id="FPHN01000153">
    <property type="protein sequence ID" value="SFV63330.1"/>
    <property type="molecule type" value="Genomic_DNA"/>
</dbReference>
<dbReference type="PROSITE" id="PS51257">
    <property type="entry name" value="PROKAR_LIPOPROTEIN"/>
    <property type="match status" value="1"/>
</dbReference>
<gene>
    <name evidence="1" type="ORF">MNB_SV-14-745</name>
</gene>
<evidence type="ECO:0000313" key="1">
    <source>
        <dbReference type="EMBL" id="SFV63330.1"/>
    </source>
</evidence>
<reference evidence="1" key="1">
    <citation type="submission" date="2016-10" db="EMBL/GenBank/DDBJ databases">
        <authorList>
            <person name="de Groot N.N."/>
        </authorList>
    </citation>
    <scope>NUCLEOTIDE SEQUENCE</scope>
</reference>
<proteinExistence type="predicted"/>
<accession>A0A1W1CBS5</accession>
<organism evidence="1">
    <name type="scientific">hydrothermal vent metagenome</name>
    <dbReference type="NCBI Taxonomy" id="652676"/>
    <lineage>
        <taxon>unclassified sequences</taxon>
        <taxon>metagenomes</taxon>
        <taxon>ecological metagenomes</taxon>
    </lineage>
</organism>
<protein>
    <submittedName>
        <fullName evidence="1">Uncharacterized protein</fullName>
    </submittedName>
</protein>
<dbReference type="AlphaFoldDB" id="A0A1W1CBS5"/>
<sequence>MNKRKFLEKFVALSSASLVVAGCATTQNSHRLGAIKKTNTSQNINVTKSHPSPPVVKPIIKDDQPVAVYGPPPPVVVRPTPKEEIPVPAVAVYGPPPVR</sequence>
<name>A0A1W1CBS5_9ZZZZ</name>